<dbReference type="Gene3D" id="2.40.440.10">
    <property type="entry name" value="L,D-transpeptidase catalytic domain-like"/>
    <property type="match status" value="1"/>
</dbReference>
<reference evidence="10" key="1">
    <citation type="journal article" date="2007" name="Int. J. Syst. Evol. Microbiol.">
        <title>Luteimonas composti sp. nov., a moderately thermophilic bacterium isolated from food waste.</title>
        <authorList>
            <person name="Young C.C."/>
            <person name="Kampfer P."/>
            <person name="Chen W.M."/>
            <person name="Yen W.S."/>
            <person name="Arun A.B."/>
            <person name="Lai W.A."/>
            <person name="Shen F.T."/>
            <person name="Rekha P.D."/>
            <person name="Lin K.Y."/>
            <person name="Chou J.H."/>
        </authorList>
    </citation>
    <scope>NUCLEOTIDE SEQUENCE</scope>
    <source>
        <strain evidence="10">CC-YY355</strain>
    </source>
</reference>
<evidence type="ECO:0000256" key="5">
    <source>
        <dbReference type="ARBA" id="ARBA00022984"/>
    </source>
</evidence>
<gene>
    <name evidence="10" type="ORF">QF205_04095</name>
</gene>
<dbReference type="PANTHER" id="PTHR30582:SF30">
    <property type="entry name" value="BLR4375 PROTEIN"/>
    <property type="match status" value="1"/>
</dbReference>
<dbReference type="InterPro" id="IPR050979">
    <property type="entry name" value="LD-transpeptidase"/>
</dbReference>
<dbReference type="InterPro" id="IPR036365">
    <property type="entry name" value="PGBD-like_sf"/>
</dbReference>
<dbReference type="Gene3D" id="1.10.101.10">
    <property type="entry name" value="PGBD-like superfamily/PGBD"/>
    <property type="match status" value="1"/>
</dbReference>
<dbReference type="Pfam" id="PF03734">
    <property type="entry name" value="YkuD"/>
    <property type="match status" value="1"/>
</dbReference>
<keyword evidence="11" id="KW-1185">Reference proteome</keyword>
<evidence type="ECO:0000313" key="10">
    <source>
        <dbReference type="EMBL" id="MDH7452265.1"/>
    </source>
</evidence>
<dbReference type="RefSeq" id="WP_280941465.1">
    <property type="nucleotide sequence ID" value="NZ_JARYGX010000009.1"/>
</dbReference>
<accession>A0ABT6MNU3</accession>
<dbReference type="Proteomes" id="UP001160550">
    <property type="component" value="Unassembled WGS sequence"/>
</dbReference>
<comment type="pathway">
    <text evidence="1 7">Cell wall biogenesis; peptidoglycan biosynthesis.</text>
</comment>
<evidence type="ECO:0000256" key="1">
    <source>
        <dbReference type="ARBA" id="ARBA00004752"/>
    </source>
</evidence>
<feature type="domain" description="L,D-TPase catalytic" evidence="9">
    <location>
        <begin position="185"/>
        <end position="318"/>
    </location>
</feature>
<evidence type="ECO:0000256" key="8">
    <source>
        <dbReference type="SAM" id="SignalP"/>
    </source>
</evidence>
<reference evidence="10" key="2">
    <citation type="submission" date="2023-04" db="EMBL/GenBank/DDBJ databases">
        <authorList>
            <person name="Sun J.-Q."/>
        </authorList>
    </citation>
    <scope>NUCLEOTIDE SEQUENCE</scope>
    <source>
        <strain evidence="10">CC-YY355</strain>
    </source>
</reference>
<dbReference type="PROSITE" id="PS52029">
    <property type="entry name" value="LD_TPASE"/>
    <property type="match status" value="1"/>
</dbReference>
<evidence type="ECO:0000256" key="6">
    <source>
        <dbReference type="ARBA" id="ARBA00023316"/>
    </source>
</evidence>
<evidence type="ECO:0000313" key="11">
    <source>
        <dbReference type="Proteomes" id="UP001160550"/>
    </source>
</evidence>
<dbReference type="EMBL" id="JARYGX010000009">
    <property type="protein sequence ID" value="MDH7452265.1"/>
    <property type="molecule type" value="Genomic_DNA"/>
</dbReference>
<feature type="active site" description="Nucleophile" evidence="7">
    <location>
        <position position="294"/>
    </location>
</feature>
<evidence type="ECO:0000256" key="2">
    <source>
        <dbReference type="ARBA" id="ARBA00005992"/>
    </source>
</evidence>
<feature type="active site" description="Proton donor/acceptor" evidence="7">
    <location>
        <position position="278"/>
    </location>
</feature>
<dbReference type="Pfam" id="PF01471">
    <property type="entry name" value="PG_binding_1"/>
    <property type="match status" value="1"/>
</dbReference>
<keyword evidence="3" id="KW-0808">Transferase</keyword>
<dbReference type="SUPFAM" id="SSF141523">
    <property type="entry name" value="L,D-transpeptidase catalytic domain-like"/>
    <property type="match status" value="1"/>
</dbReference>
<feature type="chain" id="PRO_5047020259" evidence="8">
    <location>
        <begin position="22"/>
        <end position="319"/>
    </location>
</feature>
<proteinExistence type="inferred from homology"/>
<dbReference type="InterPro" id="IPR036366">
    <property type="entry name" value="PGBDSf"/>
</dbReference>
<feature type="signal peptide" evidence="8">
    <location>
        <begin position="1"/>
        <end position="21"/>
    </location>
</feature>
<comment type="caution">
    <text evidence="10">The sequence shown here is derived from an EMBL/GenBank/DDBJ whole genome shotgun (WGS) entry which is preliminary data.</text>
</comment>
<dbReference type="InterPro" id="IPR005490">
    <property type="entry name" value="LD_TPept_cat_dom"/>
</dbReference>
<keyword evidence="6 7" id="KW-0961">Cell wall biogenesis/degradation</keyword>
<dbReference type="PANTHER" id="PTHR30582">
    <property type="entry name" value="L,D-TRANSPEPTIDASE"/>
    <property type="match status" value="1"/>
</dbReference>
<evidence type="ECO:0000256" key="3">
    <source>
        <dbReference type="ARBA" id="ARBA00022679"/>
    </source>
</evidence>
<dbReference type="InterPro" id="IPR038063">
    <property type="entry name" value="Transpep_catalytic_dom"/>
</dbReference>
<keyword evidence="4 7" id="KW-0133">Cell shape</keyword>
<protein>
    <submittedName>
        <fullName evidence="10">L,D-transpeptidase</fullName>
    </submittedName>
</protein>
<sequence>MIRLLTPAVLTLCLSLVPVHAADQPAGELSADSVNAATGSGNAALLRAQVLLERFRFSPGEIDGGPGDNTRRAIAAFQRANRLEPGGELDEATWKLLAGDDVPALVTYTLTEDDVAGPFREIPEDTMEKAKLEALGYASVEEAVAEKFRASPKLIARLNPGKPLKAGTELLVPNVADLPALAPAATVVVDKSDSVLRLLDADGKVYAQFPASTGSEHDPLPIGEWKVRTVATDPTFHYNPELFWDADPEHAKATLPPGPNNPVGTVWIDLSKEHYGIHGTPEPAQIGKTQSYGCIRLTNWSARAVAGAVEAGTRVVLQE</sequence>
<keyword evidence="8" id="KW-0732">Signal</keyword>
<evidence type="ECO:0000256" key="4">
    <source>
        <dbReference type="ARBA" id="ARBA00022960"/>
    </source>
</evidence>
<comment type="similarity">
    <text evidence="2">Belongs to the YkuD family.</text>
</comment>
<name>A0ABT6MNU3_9GAMM</name>
<dbReference type="SUPFAM" id="SSF47090">
    <property type="entry name" value="PGBD-like"/>
    <property type="match status" value="1"/>
</dbReference>
<dbReference type="CDD" id="cd16913">
    <property type="entry name" value="YkuD_like"/>
    <property type="match status" value="1"/>
</dbReference>
<evidence type="ECO:0000256" key="7">
    <source>
        <dbReference type="PROSITE-ProRule" id="PRU01373"/>
    </source>
</evidence>
<organism evidence="10 11">
    <name type="scientific">Luteimonas composti</name>
    <dbReference type="NCBI Taxonomy" id="398257"/>
    <lineage>
        <taxon>Bacteria</taxon>
        <taxon>Pseudomonadati</taxon>
        <taxon>Pseudomonadota</taxon>
        <taxon>Gammaproteobacteria</taxon>
        <taxon>Lysobacterales</taxon>
        <taxon>Lysobacteraceae</taxon>
        <taxon>Luteimonas</taxon>
    </lineage>
</organism>
<evidence type="ECO:0000259" key="9">
    <source>
        <dbReference type="PROSITE" id="PS52029"/>
    </source>
</evidence>
<keyword evidence="5 7" id="KW-0573">Peptidoglycan synthesis</keyword>
<dbReference type="InterPro" id="IPR002477">
    <property type="entry name" value="Peptidoglycan-bd-like"/>
</dbReference>